<protein>
    <recommendedName>
        <fullName evidence="4">Integral membrane protein</fullName>
    </recommendedName>
</protein>
<gene>
    <name evidence="2" type="ORF">LHJ74_23895</name>
</gene>
<reference evidence="2 3" key="1">
    <citation type="submission" date="2021-10" db="EMBL/GenBank/DDBJ databases">
        <title>Streptomyces gossypii sp. nov., isolated from soil collected from cotton field.</title>
        <authorList>
            <person name="Ge X."/>
            <person name="Chen X."/>
            <person name="Liu W."/>
        </authorList>
    </citation>
    <scope>NUCLEOTIDE SEQUENCE [LARGE SCALE GENOMIC DNA]</scope>
    <source>
        <strain evidence="2 3">N2-109</strain>
    </source>
</reference>
<dbReference type="Proteomes" id="UP001156389">
    <property type="component" value="Unassembled WGS sequence"/>
</dbReference>
<evidence type="ECO:0000313" key="3">
    <source>
        <dbReference type="Proteomes" id="UP001156389"/>
    </source>
</evidence>
<feature type="transmembrane region" description="Helical" evidence="1">
    <location>
        <begin position="30"/>
        <end position="52"/>
    </location>
</feature>
<evidence type="ECO:0000313" key="2">
    <source>
        <dbReference type="EMBL" id="MCT2592918.1"/>
    </source>
</evidence>
<keyword evidence="3" id="KW-1185">Reference proteome</keyword>
<sequence>MNTVETTTSPAAVESAPAPVRPPERWAVRAAHLTVLCVLPSSLWRSLLAVGVPLGYSAEVMRENYQAPGSGTVYMLGLSLLAEVLAFLTLGLVRPWGEAVPRWVPVLGGRPVVPRTAVRVAAAGAVLLTLVFTVVPLVQTFVVDPGAGELDGGWLWLMRACYLPVLAWGPLLACVTLSYHRRHRESGRSGKGVAA</sequence>
<dbReference type="RefSeq" id="WP_260220242.1">
    <property type="nucleotide sequence ID" value="NZ_JAJAGO010000011.1"/>
</dbReference>
<feature type="transmembrane region" description="Helical" evidence="1">
    <location>
        <begin position="120"/>
        <end position="142"/>
    </location>
</feature>
<proteinExistence type="predicted"/>
<evidence type="ECO:0008006" key="4">
    <source>
        <dbReference type="Google" id="ProtNLM"/>
    </source>
</evidence>
<evidence type="ECO:0000256" key="1">
    <source>
        <dbReference type="SAM" id="Phobius"/>
    </source>
</evidence>
<name>A0ABT2JYD8_9ACTN</name>
<keyword evidence="1" id="KW-1133">Transmembrane helix</keyword>
<accession>A0ABT2JYD8</accession>
<organism evidence="2 3">
    <name type="scientific">Streptomyces gossypii</name>
    <dbReference type="NCBI Taxonomy" id="2883101"/>
    <lineage>
        <taxon>Bacteria</taxon>
        <taxon>Bacillati</taxon>
        <taxon>Actinomycetota</taxon>
        <taxon>Actinomycetes</taxon>
        <taxon>Kitasatosporales</taxon>
        <taxon>Streptomycetaceae</taxon>
        <taxon>Streptomyces</taxon>
    </lineage>
</organism>
<feature type="transmembrane region" description="Helical" evidence="1">
    <location>
        <begin position="154"/>
        <end position="179"/>
    </location>
</feature>
<keyword evidence="1" id="KW-0812">Transmembrane</keyword>
<feature type="transmembrane region" description="Helical" evidence="1">
    <location>
        <begin position="72"/>
        <end position="93"/>
    </location>
</feature>
<comment type="caution">
    <text evidence="2">The sequence shown here is derived from an EMBL/GenBank/DDBJ whole genome shotgun (WGS) entry which is preliminary data.</text>
</comment>
<dbReference type="EMBL" id="JAJAGO010000011">
    <property type="protein sequence ID" value="MCT2592918.1"/>
    <property type="molecule type" value="Genomic_DNA"/>
</dbReference>
<keyword evidence="1" id="KW-0472">Membrane</keyword>